<organism evidence="3">
    <name type="scientific">Tanacetum cinerariifolium</name>
    <name type="common">Dalmatian daisy</name>
    <name type="synonym">Chrysanthemum cinerariifolium</name>
    <dbReference type="NCBI Taxonomy" id="118510"/>
    <lineage>
        <taxon>Eukaryota</taxon>
        <taxon>Viridiplantae</taxon>
        <taxon>Streptophyta</taxon>
        <taxon>Embryophyta</taxon>
        <taxon>Tracheophyta</taxon>
        <taxon>Spermatophyta</taxon>
        <taxon>Magnoliopsida</taxon>
        <taxon>eudicotyledons</taxon>
        <taxon>Gunneridae</taxon>
        <taxon>Pentapetalae</taxon>
        <taxon>asterids</taxon>
        <taxon>campanulids</taxon>
        <taxon>Asterales</taxon>
        <taxon>Asteraceae</taxon>
        <taxon>Asteroideae</taxon>
        <taxon>Anthemideae</taxon>
        <taxon>Anthemidinae</taxon>
        <taxon>Tanacetum</taxon>
    </lineage>
</organism>
<feature type="region of interest" description="Disordered" evidence="1">
    <location>
        <begin position="228"/>
        <end position="251"/>
    </location>
</feature>
<evidence type="ECO:0000256" key="1">
    <source>
        <dbReference type="SAM" id="MobiDB-lite"/>
    </source>
</evidence>
<dbReference type="AlphaFoldDB" id="A0A6L2MIZ2"/>
<gene>
    <name evidence="3" type="ORF">Tci_045899</name>
</gene>
<keyword evidence="2" id="KW-0472">Membrane</keyword>
<sequence length="447" mass="51901">MSSFHQRECLGCGCDGLYFYPCTCQQCGVGLTNRICLNFTYRDGKVLICCECEGPLRGGFCWFCASRVETSFANDPNPNSFNDSQNFSDYSPQPQNETYFCKLCGNDSHYGYDCPPPFSLFYEQEPCYNQNFSENYYPHNSLSYLYCDNCGGPHESFQCQSMNQNYFEPYPCYDSKYSSFDQFQPPQYFDVHQPSKEISIDELKIMMQSYCERMNQQREQEALLAAKREQELREQEQAAQEKEEPPQNSDFRQLIGEIYGTKVCEEQKQNMEETMLELLEDCRQKELYCMHNDVEDLIESALNSKLLSINLKSQLLDKEKQEVKNIIEQPIKHRTRISESWQNFRIIHKKSSISLNNTLQISSVIAIAPNLPTEKPDNSLSMGDEHLSTLSEMESDEVIKSSVEILVPIPLMMNLLQFLQLSQILLLIVTMISPLVMMSHFLMRTFR</sequence>
<protein>
    <submittedName>
        <fullName evidence="3">Uncharacterized protein</fullName>
    </submittedName>
</protein>
<keyword evidence="2" id="KW-0812">Transmembrane</keyword>
<reference evidence="3" key="1">
    <citation type="journal article" date="2019" name="Sci. Rep.">
        <title>Draft genome of Tanacetum cinerariifolium, the natural source of mosquito coil.</title>
        <authorList>
            <person name="Yamashiro T."/>
            <person name="Shiraishi A."/>
            <person name="Satake H."/>
            <person name="Nakayama K."/>
        </authorList>
    </citation>
    <scope>NUCLEOTIDE SEQUENCE</scope>
</reference>
<accession>A0A6L2MIZ2</accession>
<keyword evidence="2" id="KW-1133">Transmembrane helix</keyword>
<evidence type="ECO:0000256" key="2">
    <source>
        <dbReference type="SAM" id="Phobius"/>
    </source>
</evidence>
<comment type="caution">
    <text evidence="3">The sequence shown here is derived from an EMBL/GenBank/DDBJ whole genome shotgun (WGS) entry which is preliminary data.</text>
</comment>
<feature type="transmembrane region" description="Helical" evidence="2">
    <location>
        <begin position="424"/>
        <end position="443"/>
    </location>
</feature>
<evidence type="ECO:0000313" key="3">
    <source>
        <dbReference type="EMBL" id="GEU73921.1"/>
    </source>
</evidence>
<feature type="compositionally biased region" description="Basic and acidic residues" evidence="1">
    <location>
        <begin position="228"/>
        <end position="245"/>
    </location>
</feature>
<name>A0A6L2MIZ2_TANCI</name>
<dbReference type="EMBL" id="BKCJ010006782">
    <property type="protein sequence ID" value="GEU73921.1"/>
    <property type="molecule type" value="Genomic_DNA"/>
</dbReference>
<proteinExistence type="predicted"/>